<comment type="caution">
    <text evidence="2">The sequence shown here is derived from an EMBL/GenBank/DDBJ whole genome shotgun (WGS) entry which is preliminary data.</text>
</comment>
<evidence type="ECO:0000256" key="1">
    <source>
        <dbReference type="SAM" id="MobiDB-lite"/>
    </source>
</evidence>
<keyword evidence="3" id="KW-1185">Reference proteome</keyword>
<organism evidence="2 3">
    <name type="scientific">Armillaria novae-zelandiae</name>
    <dbReference type="NCBI Taxonomy" id="153914"/>
    <lineage>
        <taxon>Eukaryota</taxon>
        <taxon>Fungi</taxon>
        <taxon>Dikarya</taxon>
        <taxon>Basidiomycota</taxon>
        <taxon>Agaricomycotina</taxon>
        <taxon>Agaricomycetes</taxon>
        <taxon>Agaricomycetidae</taxon>
        <taxon>Agaricales</taxon>
        <taxon>Marasmiineae</taxon>
        <taxon>Physalacriaceae</taxon>
        <taxon>Armillaria</taxon>
    </lineage>
</organism>
<protein>
    <submittedName>
        <fullName evidence="2">Uncharacterized protein</fullName>
    </submittedName>
</protein>
<proteinExistence type="predicted"/>
<evidence type="ECO:0000313" key="3">
    <source>
        <dbReference type="Proteomes" id="UP001175227"/>
    </source>
</evidence>
<sequence>MHKCFIPVSVYFYYFNDSGGSNIHVLKISMRDEQQRVDEVIVLTKEEGISCHSGIRPSSKALHKARSIHWRIPSVNEGVEIPHWNNLPSNPTPNRLEMSAETLSNPVPARKSTRRLEVCWVSRNSMSDICLPVTIWVHTISVLPELQAYRKSLNTKCSSHPYALSSNESGVEGFGLVTIWRIQLRAVFYNIYSASPNAPSKRNLNSLTSPLHPMLHPLRLLHVLAICLHVGSGLARLLNVGRMDRSQQEGISVLVLMPPGELARTPRNTAIDNGQRTRTDLTRNRPGWIDRSRTELQRIGVGINAARLGIKKSGANL</sequence>
<dbReference type="Proteomes" id="UP001175227">
    <property type="component" value="Unassembled WGS sequence"/>
</dbReference>
<evidence type="ECO:0000313" key="2">
    <source>
        <dbReference type="EMBL" id="KAK0478984.1"/>
    </source>
</evidence>
<gene>
    <name evidence="2" type="ORF">IW261DRAFT_1594022</name>
</gene>
<name>A0AA39P8C8_9AGAR</name>
<accession>A0AA39P8C8</accession>
<dbReference type="AlphaFoldDB" id="A0AA39P8C8"/>
<feature type="compositionally biased region" description="Basic and acidic residues" evidence="1">
    <location>
        <begin position="275"/>
        <end position="286"/>
    </location>
</feature>
<reference evidence="2" key="1">
    <citation type="submission" date="2023-06" db="EMBL/GenBank/DDBJ databases">
        <authorList>
            <consortium name="Lawrence Berkeley National Laboratory"/>
            <person name="Ahrendt S."/>
            <person name="Sahu N."/>
            <person name="Indic B."/>
            <person name="Wong-Bajracharya J."/>
            <person name="Merenyi Z."/>
            <person name="Ke H.-M."/>
            <person name="Monk M."/>
            <person name="Kocsube S."/>
            <person name="Drula E."/>
            <person name="Lipzen A."/>
            <person name="Balint B."/>
            <person name="Henrissat B."/>
            <person name="Andreopoulos B."/>
            <person name="Martin F.M."/>
            <person name="Harder C.B."/>
            <person name="Rigling D."/>
            <person name="Ford K.L."/>
            <person name="Foster G.D."/>
            <person name="Pangilinan J."/>
            <person name="Papanicolaou A."/>
            <person name="Barry K."/>
            <person name="LaButti K."/>
            <person name="Viragh M."/>
            <person name="Koriabine M."/>
            <person name="Yan M."/>
            <person name="Riley R."/>
            <person name="Champramary S."/>
            <person name="Plett K.L."/>
            <person name="Tsai I.J."/>
            <person name="Slot J."/>
            <person name="Sipos G."/>
            <person name="Plett J."/>
            <person name="Nagy L.G."/>
            <person name="Grigoriev I.V."/>
        </authorList>
    </citation>
    <scope>NUCLEOTIDE SEQUENCE</scope>
    <source>
        <strain evidence="2">ICMP 16352</strain>
    </source>
</reference>
<feature type="region of interest" description="Disordered" evidence="1">
    <location>
        <begin position="265"/>
        <end position="286"/>
    </location>
</feature>
<dbReference type="EMBL" id="JAUEPR010000013">
    <property type="protein sequence ID" value="KAK0478984.1"/>
    <property type="molecule type" value="Genomic_DNA"/>
</dbReference>